<dbReference type="InterPro" id="IPR037523">
    <property type="entry name" value="VOC_core"/>
</dbReference>
<sequence length="122" mass="13270">MISNIILGTDNLERAEKFYDPILEILGAKKSRTTERAIVWSFGEDKTGFAVSLPYDSKPVTSGNGIMVGLTVSSNEKVKAAYDKALELGGCCEGEPGERIPGVFAAYFRDLNGNKLGLFFKN</sequence>
<dbReference type="InterPro" id="IPR029068">
    <property type="entry name" value="Glyas_Bleomycin-R_OHBP_Dase"/>
</dbReference>
<feature type="domain" description="VOC" evidence="1">
    <location>
        <begin position="1"/>
        <end position="121"/>
    </location>
</feature>
<evidence type="ECO:0000313" key="3">
    <source>
        <dbReference type="Proteomes" id="UP000196531"/>
    </source>
</evidence>
<dbReference type="PANTHER" id="PTHR35006:SF1">
    <property type="entry name" value="BLL2941 PROTEIN"/>
    <property type="match status" value="1"/>
</dbReference>
<name>A0A1Y5F280_9BACT</name>
<dbReference type="InterPro" id="IPR004360">
    <property type="entry name" value="Glyas_Fos-R_dOase_dom"/>
</dbReference>
<proteinExistence type="predicted"/>
<dbReference type="PANTHER" id="PTHR35006">
    <property type="entry name" value="GLYOXALASE FAMILY PROTEIN (AFU_ORTHOLOGUE AFUA_5G14830)"/>
    <property type="match status" value="1"/>
</dbReference>
<evidence type="ECO:0000259" key="1">
    <source>
        <dbReference type="PROSITE" id="PS51819"/>
    </source>
</evidence>
<evidence type="ECO:0000313" key="2">
    <source>
        <dbReference type="EMBL" id="OUR93545.1"/>
    </source>
</evidence>
<dbReference type="SUPFAM" id="SSF54593">
    <property type="entry name" value="Glyoxalase/Bleomycin resistance protein/Dihydroxybiphenyl dioxygenase"/>
    <property type="match status" value="1"/>
</dbReference>
<organism evidence="2 3">
    <name type="scientific">Halobacteriovorax marinus</name>
    <dbReference type="NCBI Taxonomy" id="97084"/>
    <lineage>
        <taxon>Bacteria</taxon>
        <taxon>Pseudomonadati</taxon>
        <taxon>Bdellovibrionota</taxon>
        <taxon>Bacteriovoracia</taxon>
        <taxon>Bacteriovoracales</taxon>
        <taxon>Halobacteriovoraceae</taxon>
        <taxon>Halobacteriovorax</taxon>
    </lineage>
</organism>
<dbReference type="Pfam" id="PF00903">
    <property type="entry name" value="Glyoxalase"/>
    <property type="match status" value="1"/>
</dbReference>
<dbReference type="AlphaFoldDB" id="A0A1Y5F280"/>
<dbReference type="CDD" id="cd07262">
    <property type="entry name" value="VOC_like"/>
    <property type="match status" value="1"/>
</dbReference>
<accession>A0A1Y5F280</accession>
<dbReference type="Gene3D" id="3.10.180.10">
    <property type="entry name" value="2,3-Dihydroxybiphenyl 1,2-Dioxygenase, domain 1"/>
    <property type="match status" value="1"/>
</dbReference>
<protein>
    <recommendedName>
        <fullName evidence="1">VOC domain-containing protein</fullName>
    </recommendedName>
</protein>
<gene>
    <name evidence="2" type="ORF">A9Q84_18935</name>
</gene>
<dbReference type="EMBL" id="MAAO01000015">
    <property type="protein sequence ID" value="OUR93545.1"/>
    <property type="molecule type" value="Genomic_DNA"/>
</dbReference>
<dbReference type="PROSITE" id="PS51819">
    <property type="entry name" value="VOC"/>
    <property type="match status" value="1"/>
</dbReference>
<reference evidence="3" key="1">
    <citation type="journal article" date="2017" name="Proc. Natl. Acad. Sci. U.S.A.">
        <title>Simulation of Deepwater Horizon oil plume reveals substrate specialization within a complex community of hydrocarbon-degraders.</title>
        <authorList>
            <person name="Hu P."/>
            <person name="Dubinsky E.A."/>
            <person name="Probst A.J."/>
            <person name="Wang J."/>
            <person name="Sieber C.M.K."/>
            <person name="Tom L.M."/>
            <person name="Gardinali P."/>
            <person name="Banfield J.F."/>
            <person name="Atlas R.M."/>
            <person name="Andersen G.L."/>
        </authorList>
    </citation>
    <scope>NUCLEOTIDE SEQUENCE [LARGE SCALE GENOMIC DNA]</scope>
</reference>
<comment type="caution">
    <text evidence="2">The sequence shown here is derived from an EMBL/GenBank/DDBJ whole genome shotgun (WGS) entry which is preliminary data.</text>
</comment>
<dbReference type="Proteomes" id="UP000196531">
    <property type="component" value="Unassembled WGS sequence"/>
</dbReference>